<dbReference type="Proteomes" id="UP000677054">
    <property type="component" value="Unassembled WGS sequence"/>
</dbReference>
<feature type="region of interest" description="Disordered" evidence="1">
    <location>
        <begin position="313"/>
        <end position="355"/>
    </location>
</feature>
<gene>
    <name evidence="3" type="ORF">DSTB1V02_LOCUS11990</name>
</gene>
<evidence type="ECO:0000313" key="4">
    <source>
        <dbReference type="Proteomes" id="UP000677054"/>
    </source>
</evidence>
<keyword evidence="2" id="KW-0812">Transmembrane</keyword>
<evidence type="ECO:0000256" key="2">
    <source>
        <dbReference type="SAM" id="Phobius"/>
    </source>
</evidence>
<feature type="region of interest" description="Disordered" evidence="1">
    <location>
        <begin position="122"/>
        <end position="150"/>
    </location>
</feature>
<feature type="compositionally biased region" description="Low complexity" evidence="1">
    <location>
        <begin position="313"/>
        <end position="324"/>
    </location>
</feature>
<reference evidence="3" key="1">
    <citation type="submission" date="2020-11" db="EMBL/GenBank/DDBJ databases">
        <authorList>
            <person name="Tran Van P."/>
        </authorList>
    </citation>
    <scope>NUCLEOTIDE SEQUENCE</scope>
</reference>
<accession>A0A7R9FRJ8</accession>
<feature type="transmembrane region" description="Helical" evidence="2">
    <location>
        <begin position="12"/>
        <end position="32"/>
    </location>
</feature>
<proteinExistence type="predicted"/>
<organism evidence="3">
    <name type="scientific">Darwinula stevensoni</name>
    <dbReference type="NCBI Taxonomy" id="69355"/>
    <lineage>
        <taxon>Eukaryota</taxon>
        <taxon>Metazoa</taxon>
        <taxon>Ecdysozoa</taxon>
        <taxon>Arthropoda</taxon>
        <taxon>Crustacea</taxon>
        <taxon>Oligostraca</taxon>
        <taxon>Ostracoda</taxon>
        <taxon>Podocopa</taxon>
        <taxon>Podocopida</taxon>
        <taxon>Darwinulocopina</taxon>
        <taxon>Darwinuloidea</taxon>
        <taxon>Darwinulidae</taxon>
        <taxon>Darwinula</taxon>
    </lineage>
</organism>
<feature type="region of interest" description="Disordered" evidence="1">
    <location>
        <begin position="64"/>
        <end position="105"/>
    </location>
</feature>
<evidence type="ECO:0000256" key="1">
    <source>
        <dbReference type="SAM" id="MobiDB-lite"/>
    </source>
</evidence>
<keyword evidence="2" id="KW-1133">Transmembrane helix</keyword>
<dbReference type="AlphaFoldDB" id="A0A7R9FRJ8"/>
<keyword evidence="2" id="KW-0472">Membrane</keyword>
<feature type="compositionally biased region" description="Low complexity" evidence="1">
    <location>
        <begin position="94"/>
        <end position="103"/>
    </location>
</feature>
<protein>
    <submittedName>
        <fullName evidence="3">Uncharacterized protein</fullName>
    </submittedName>
</protein>
<keyword evidence="4" id="KW-1185">Reference proteome</keyword>
<feature type="compositionally biased region" description="Polar residues" evidence="1">
    <location>
        <begin position="130"/>
        <end position="144"/>
    </location>
</feature>
<evidence type="ECO:0000313" key="3">
    <source>
        <dbReference type="EMBL" id="CAD7252232.1"/>
    </source>
</evidence>
<dbReference type="EMBL" id="CAJPEV010004218">
    <property type="protein sequence ID" value="CAG0901417.1"/>
    <property type="molecule type" value="Genomic_DNA"/>
</dbReference>
<sequence>MPNEGYIQVRVNPGALLMIGVHLGALFMGLWIRDCNVSETPLRFEEGVSSETRVLRADFVGVERDRAQESRGSSTGLHRLRGEERRRQVPLPSSPSKTRSTRTWMRQGSELHDPDVHRVHRVRARRRASRQTIRGRSISEPRSSSTEEKKSFARTIANPHSVAEVAEMNWKKLGKTCREEKVRLCTMASPGRIKTLPRDMPGDEFRNFPAPAGLNHLRDPTALVPGSPGYPPRMDMMDMDTMNMMDTVDMGVVESVPLFVSIRYFFAPMSVGTEGSITASVSVLCLAMLHFSVGHPILDDSVSLRSKRSAMAAAEANPLPNPLHADPPRGRTRRHNFGIHRNGGELAGEKLRRKS</sequence>
<name>A0A7R9FRJ8_9CRUS</name>
<dbReference type="EMBL" id="LR903735">
    <property type="protein sequence ID" value="CAD7252232.1"/>
    <property type="molecule type" value="Genomic_DNA"/>
</dbReference>